<comment type="function">
    <text evidence="5">Catalyzes the S-adenosylmethionine monomethyl esterification of trans-aconitate.</text>
</comment>
<dbReference type="EMBL" id="FNKH01000002">
    <property type="protein sequence ID" value="SDR15545.1"/>
    <property type="molecule type" value="Genomic_DNA"/>
</dbReference>
<organism evidence="7 8">
    <name type="scientific">Crystallibacter crystallopoietes</name>
    <dbReference type="NCBI Taxonomy" id="37928"/>
    <lineage>
        <taxon>Bacteria</taxon>
        <taxon>Bacillati</taxon>
        <taxon>Actinomycetota</taxon>
        <taxon>Actinomycetes</taxon>
        <taxon>Micrococcales</taxon>
        <taxon>Micrococcaceae</taxon>
        <taxon>Crystallibacter</taxon>
    </lineage>
</organism>
<keyword evidence="8" id="KW-1185">Reference proteome</keyword>
<dbReference type="Gene3D" id="1.10.150.290">
    <property type="entry name" value="S-adenosyl-L-methionine-dependent methyltransferases"/>
    <property type="match status" value="1"/>
</dbReference>
<evidence type="ECO:0000256" key="4">
    <source>
        <dbReference type="ARBA" id="ARBA00022691"/>
    </source>
</evidence>
<evidence type="ECO:0000256" key="2">
    <source>
        <dbReference type="ARBA" id="ARBA00022603"/>
    </source>
</evidence>
<dbReference type="PANTHER" id="PTHR43861:SF1">
    <property type="entry name" value="TRANS-ACONITATE 2-METHYLTRANSFERASE"/>
    <property type="match status" value="1"/>
</dbReference>
<dbReference type="EC" id="2.1.1.144" evidence="5"/>
<evidence type="ECO:0000256" key="1">
    <source>
        <dbReference type="ARBA" id="ARBA00022490"/>
    </source>
</evidence>
<dbReference type="Gene3D" id="3.40.50.150">
    <property type="entry name" value="Vaccinia Virus protein VP39"/>
    <property type="match status" value="1"/>
</dbReference>
<dbReference type="InterPro" id="IPR023149">
    <property type="entry name" value="Trans_acon_MeTrfase_C"/>
</dbReference>
<accession>A0A1H1GQT6</accession>
<dbReference type="SUPFAM" id="SSF53335">
    <property type="entry name" value="S-adenosyl-L-methionine-dependent methyltransferases"/>
    <property type="match status" value="1"/>
</dbReference>
<keyword evidence="1 5" id="KW-0963">Cytoplasm</keyword>
<keyword evidence="3 5" id="KW-0808">Transferase</keyword>
<dbReference type="InterPro" id="IPR029063">
    <property type="entry name" value="SAM-dependent_MTases_sf"/>
</dbReference>
<evidence type="ECO:0000313" key="7">
    <source>
        <dbReference type="EMBL" id="SDR15545.1"/>
    </source>
</evidence>
<dbReference type="AlphaFoldDB" id="A0A1H1GQT6"/>
<proteinExistence type="inferred from homology"/>
<dbReference type="GO" id="GO:0032259">
    <property type="term" value="P:methylation"/>
    <property type="evidence" value="ECO:0007669"/>
    <property type="project" value="UniProtKB-KW"/>
</dbReference>
<sequence length="257" mass="28334">MKWDPSKYAEFADYRSRPFFDLTGRIAAEEPRRVVDLGCGPGSLTAALVDRWPRARVTGLDSSAAMIAAASAASRPQNLDFEVGDIAAWTPPEDLDVLVSNAALQWLPGHQDLLRAWASALGSGAWLAFQVPGNFSAPSHVLMRRQAASSRWHSRLDGVLRHEDAVSEPADYLALLLEAGFDADAWETTYLHVLQGSDPVLEWVRGTGLRPVLAALEPQEASEFEREYAEALRHAYPAGPHGTVFPFRRIFCVARKR</sequence>
<dbReference type="HAMAP" id="MF_00560">
    <property type="entry name" value="Tran_acon_Me_trans"/>
    <property type="match status" value="1"/>
</dbReference>
<comment type="subcellular location">
    <subcellularLocation>
        <location evidence="5">Cytoplasm</location>
    </subcellularLocation>
</comment>
<gene>
    <name evidence="5" type="primary">tam</name>
    <name evidence="7" type="ORF">SAMN04489742_4246</name>
</gene>
<dbReference type="Pfam" id="PF13649">
    <property type="entry name" value="Methyltransf_25"/>
    <property type="match status" value="1"/>
</dbReference>
<comment type="similarity">
    <text evidence="5">Belongs to the methyltransferase superfamily. Tam family.</text>
</comment>
<evidence type="ECO:0000313" key="8">
    <source>
        <dbReference type="Proteomes" id="UP000181917"/>
    </source>
</evidence>
<keyword evidence="4 5" id="KW-0949">S-adenosyl-L-methionine</keyword>
<dbReference type="InterPro" id="IPR023506">
    <property type="entry name" value="Trans-aconitate_MeTrfase"/>
</dbReference>
<dbReference type="GO" id="GO:0005737">
    <property type="term" value="C:cytoplasm"/>
    <property type="evidence" value="ECO:0007669"/>
    <property type="project" value="UniProtKB-SubCell"/>
</dbReference>
<keyword evidence="2 5" id="KW-0489">Methyltransferase</keyword>
<reference evidence="7 8" key="1">
    <citation type="submission" date="2016-10" db="EMBL/GenBank/DDBJ databases">
        <authorList>
            <person name="de Groot N.N."/>
        </authorList>
    </citation>
    <scope>NUCLEOTIDE SEQUENCE [LARGE SCALE GENOMIC DNA]</scope>
    <source>
        <strain evidence="7 8">DSM 20117</strain>
    </source>
</reference>
<dbReference type="GO" id="GO:0030798">
    <property type="term" value="F:trans-aconitate 2-methyltransferase activity"/>
    <property type="evidence" value="ECO:0007669"/>
    <property type="project" value="UniProtKB-UniRule"/>
</dbReference>
<comment type="catalytic activity">
    <reaction evidence="5">
        <text>trans-aconitate + S-adenosyl-L-methionine = (E)-3-(methoxycarbonyl)pent-2-enedioate + S-adenosyl-L-homocysteine</text>
        <dbReference type="Rhea" id="RHEA:14969"/>
        <dbReference type="ChEBI" id="CHEBI:15708"/>
        <dbReference type="ChEBI" id="CHEBI:57470"/>
        <dbReference type="ChEBI" id="CHEBI:57856"/>
        <dbReference type="ChEBI" id="CHEBI:59789"/>
        <dbReference type="EC" id="2.1.1.144"/>
    </reaction>
</comment>
<dbReference type="PANTHER" id="PTHR43861">
    <property type="entry name" value="TRANS-ACONITATE 2-METHYLTRANSFERASE-RELATED"/>
    <property type="match status" value="1"/>
</dbReference>
<name>A0A1H1GQT6_9MICC</name>
<dbReference type="OrthoDB" id="9795085at2"/>
<evidence type="ECO:0000256" key="3">
    <source>
        <dbReference type="ARBA" id="ARBA00022679"/>
    </source>
</evidence>
<dbReference type="NCBIfam" id="NF010703">
    <property type="entry name" value="PRK14103.1"/>
    <property type="match status" value="1"/>
</dbReference>
<dbReference type="InterPro" id="IPR041698">
    <property type="entry name" value="Methyltransf_25"/>
</dbReference>
<dbReference type="Proteomes" id="UP000181917">
    <property type="component" value="Unassembled WGS sequence"/>
</dbReference>
<feature type="domain" description="Methyltransferase" evidence="6">
    <location>
        <begin position="34"/>
        <end position="122"/>
    </location>
</feature>
<protein>
    <recommendedName>
        <fullName evidence="5">Trans-aconitate 2-methyltransferase</fullName>
        <ecNumber evidence="5">2.1.1.144</ecNumber>
    </recommendedName>
</protein>
<dbReference type="CDD" id="cd02440">
    <property type="entry name" value="AdoMet_MTases"/>
    <property type="match status" value="1"/>
</dbReference>
<dbReference type="RefSeq" id="WP_074702470.1">
    <property type="nucleotide sequence ID" value="NZ_CP018863.1"/>
</dbReference>
<evidence type="ECO:0000256" key="5">
    <source>
        <dbReference type="HAMAP-Rule" id="MF_00560"/>
    </source>
</evidence>
<dbReference type="KEGG" id="acry:AC20117_18145"/>
<evidence type="ECO:0000259" key="6">
    <source>
        <dbReference type="Pfam" id="PF13649"/>
    </source>
</evidence>
<dbReference type="STRING" id="37928.SAMN04489742_4246"/>